<dbReference type="InterPro" id="IPR050953">
    <property type="entry name" value="N4_N6_ade-DNA_methylase"/>
</dbReference>
<dbReference type="EMBL" id="CP003360">
    <property type="protein sequence ID" value="AFM23340.1"/>
    <property type="molecule type" value="Genomic_DNA"/>
</dbReference>
<dbReference type="AlphaFoldDB" id="I4C199"/>
<evidence type="ECO:0000256" key="4">
    <source>
        <dbReference type="ARBA" id="ARBA00022691"/>
    </source>
</evidence>
<dbReference type="Gene3D" id="3.40.50.150">
    <property type="entry name" value="Vaccinia Virus protein VP39"/>
    <property type="match status" value="1"/>
</dbReference>
<keyword evidence="4" id="KW-0949">S-adenosyl-L-methionine</keyword>
<dbReference type="PANTHER" id="PTHR33841">
    <property type="entry name" value="DNA METHYLTRANSFERASE YEEA-RELATED"/>
    <property type="match status" value="1"/>
</dbReference>
<keyword evidence="3 7" id="KW-0808">Transferase</keyword>
<evidence type="ECO:0000313" key="7">
    <source>
        <dbReference type="EMBL" id="AFM23340.1"/>
    </source>
</evidence>
<evidence type="ECO:0000256" key="3">
    <source>
        <dbReference type="ARBA" id="ARBA00022679"/>
    </source>
</evidence>
<dbReference type="Pfam" id="PF22837">
    <property type="entry name" value="M_Eco57I_C"/>
    <property type="match status" value="1"/>
</dbReference>
<dbReference type="GO" id="GO:0032259">
    <property type="term" value="P:methylation"/>
    <property type="evidence" value="ECO:0007669"/>
    <property type="project" value="UniProtKB-KW"/>
</dbReference>
<dbReference type="PRINTS" id="PR00507">
    <property type="entry name" value="N12N6MTFRASE"/>
</dbReference>
<dbReference type="GO" id="GO:0003677">
    <property type="term" value="F:DNA binding"/>
    <property type="evidence" value="ECO:0007669"/>
    <property type="project" value="InterPro"/>
</dbReference>
<dbReference type="Pfam" id="PF02384">
    <property type="entry name" value="N6_Mtase"/>
    <property type="match status" value="1"/>
</dbReference>
<dbReference type="Proteomes" id="UP000006055">
    <property type="component" value="Chromosome"/>
</dbReference>
<dbReference type="SUPFAM" id="SSF53335">
    <property type="entry name" value="S-adenosyl-L-methionine-dependent methyltransferases"/>
    <property type="match status" value="1"/>
</dbReference>
<dbReference type="PANTHER" id="PTHR33841:SF5">
    <property type="entry name" value="DNA METHYLASE (MODIFICATION METHYLASE) (METHYLTRANSFERASE)-RELATED"/>
    <property type="match status" value="1"/>
</dbReference>
<evidence type="ECO:0000256" key="2">
    <source>
        <dbReference type="ARBA" id="ARBA00022603"/>
    </source>
</evidence>
<proteinExistence type="inferred from homology"/>
<reference evidence="8" key="1">
    <citation type="submission" date="2012-06" db="EMBL/GenBank/DDBJ databases">
        <title>Complete sequence of chromosome of Desulfomonile tiedjei DSM 6799.</title>
        <authorList>
            <person name="Lucas S."/>
            <person name="Copeland A."/>
            <person name="Lapidus A."/>
            <person name="Glavina del Rio T."/>
            <person name="Dalin E."/>
            <person name="Tice H."/>
            <person name="Bruce D."/>
            <person name="Goodwin L."/>
            <person name="Pitluck S."/>
            <person name="Peters L."/>
            <person name="Ovchinnikova G."/>
            <person name="Zeytun A."/>
            <person name="Lu M."/>
            <person name="Kyrpides N."/>
            <person name="Mavromatis K."/>
            <person name="Ivanova N."/>
            <person name="Brettin T."/>
            <person name="Detter J.C."/>
            <person name="Han C."/>
            <person name="Larimer F."/>
            <person name="Land M."/>
            <person name="Hauser L."/>
            <person name="Markowitz V."/>
            <person name="Cheng J.-F."/>
            <person name="Hugenholtz P."/>
            <person name="Woyke T."/>
            <person name="Wu D."/>
            <person name="Spring S."/>
            <person name="Schroeder M."/>
            <person name="Brambilla E."/>
            <person name="Klenk H.-P."/>
            <person name="Eisen J.A."/>
        </authorList>
    </citation>
    <scope>NUCLEOTIDE SEQUENCE [LARGE SCALE GENOMIC DNA]</scope>
    <source>
        <strain evidence="8">ATCC 49306 / DSM 6799 / DCB-1</strain>
    </source>
</reference>
<dbReference type="CDD" id="cd02440">
    <property type="entry name" value="AdoMet_MTases"/>
    <property type="match status" value="1"/>
</dbReference>
<dbReference type="RefSeq" id="WP_014808496.1">
    <property type="nucleotide sequence ID" value="NC_018025.1"/>
</dbReference>
<comment type="similarity">
    <text evidence="1">Belongs to the N(4)/N(6)-methyltransferase family.</text>
</comment>
<sequence length="563" mass="62755">MPPQPISAATATENRKILGAYYTDELICDFLVNWAVQRLTDVVLDPGFGGGAFLRSACKRISALGGKPISQVIGLEINSDAYTLTTQALAGELSFISADSLRLVNFFDLEPSFYQVEAVVGNPPFVRYQRFNGEQRKRALKRAKDEGVELSELASSWAPFLVHAVSMVKKGGRLAMVAPFALCQASYALPVLQHLLHSFGEVTLLTFREKIFSCLNEDTLLILAADKGSRKSQLHVKDLPGPKSLFTLLGAREPIRTDLKSKILNHTELLQGKERLIHYLIPEEIRLLYKECKTLPQMHSLGDLAYVGIGYVTGANHYFHLSPTQVEHWQIPKKYLRPAVRRGRIFEGTRFTLHDWELNLMSEETGYLLLIEEALSELPEVVSRYLEYGVDSGIPNAFKCRNRSPWYKVPHVYCPDAFLTYMSGSCPKLVANSAQVVAPNSLHVVRLHGPQNMKADALATLWHNSLTGLSAEIEGHALGGGMLKMEPGEARKVILPAIASTDLDVFGEEVDCIYRSSGIEVARRTVDREILQKLLGLSKRDCELLAKGLKILSERRSRRGRVN</sequence>
<dbReference type="KEGG" id="dti:Desti_0612"/>
<dbReference type="InterPro" id="IPR054520">
    <property type="entry name" value="M_Eco57I_C"/>
</dbReference>
<evidence type="ECO:0000259" key="6">
    <source>
        <dbReference type="Pfam" id="PF22837"/>
    </source>
</evidence>
<dbReference type="InterPro" id="IPR029063">
    <property type="entry name" value="SAM-dependent_MTases_sf"/>
</dbReference>
<dbReference type="eggNOG" id="COG0827">
    <property type="taxonomic scope" value="Bacteria"/>
</dbReference>
<organism evidence="7 8">
    <name type="scientific">Desulfomonile tiedjei (strain ATCC 49306 / DSM 6799 / DCB-1)</name>
    <dbReference type="NCBI Taxonomy" id="706587"/>
    <lineage>
        <taxon>Bacteria</taxon>
        <taxon>Pseudomonadati</taxon>
        <taxon>Thermodesulfobacteriota</taxon>
        <taxon>Desulfomonilia</taxon>
        <taxon>Desulfomonilales</taxon>
        <taxon>Desulfomonilaceae</taxon>
        <taxon>Desulfomonile</taxon>
    </lineage>
</organism>
<dbReference type="GO" id="GO:0008170">
    <property type="term" value="F:N-methyltransferase activity"/>
    <property type="evidence" value="ECO:0007669"/>
    <property type="project" value="InterPro"/>
</dbReference>
<feature type="domain" description="Type II methyltransferase M.Eco57I C-terminal" evidence="6">
    <location>
        <begin position="275"/>
        <end position="531"/>
    </location>
</feature>
<dbReference type="STRING" id="706587.Desti_0612"/>
<dbReference type="HOGENOM" id="CLU_020255_1_0_7"/>
<dbReference type="OrthoDB" id="9784823at2"/>
<keyword evidence="8" id="KW-1185">Reference proteome</keyword>
<feature type="domain" description="DNA methylase adenine-specific" evidence="5">
    <location>
        <begin position="11"/>
        <end position="179"/>
    </location>
</feature>
<dbReference type="PATRIC" id="fig|706587.4.peg.693"/>
<dbReference type="InterPro" id="IPR003356">
    <property type="entry name" value="DNA_methylase_A-5"/>
</dbReference>
<name>I4C199_DESTA</name>
<evidence type="ECO:0000259" key="5">
    <source>
        <dbReference type="Pfam" id="PF02384"/>
    </source>
</evidence>
<gene>
    <name evidence="7" type="ordered locus">Desti_0612</name>
</gene>
<dbReference type="REBASE" id="49194">
    <property type="entry name" value="M.Dti6799ORF612P"/>
</dbReference>
<protein>
    <submittedName>
        <fullName evidence="7">Type I restriction-modification system methyltransferase subunit</fullName>
    </submittedName>
</protein>
<evidence type="ECO:0000313" key="8">
    <source>
        <dbReference type="Proteomes" id="UP000006055"/>
    </source>
</evidence>
<evidence type="ECO:0000256" key="1">
    <source>
        <dbReference type="ARBA" id="ARBA00006594"/>
    </source>
</evidence>
<keyword evidence="2 7" id="KW-0489">Methyltransferase</keyword>
<accession>I4C199</accession>